<proteinExistence type="predicted"/>
<organism evidence="1 2">
    <name type="scientific">Coptis chinensis</name>
    <dbReference type="NCBI Taxonomy" id="261450"/>
    <lineage>
        <taxon>Eukaryota</taxon>
        <taxon>Viridiplantae</taxon>
        <taxon>Streptophyta</taxon>
        <taxon>Embryophyta</taxon>
        <taxon>Tracheophyta</taxon>
        <taxon>Spermatophyta</taxon>
        <taxon>Magnoliopsida</taxon>
        <taxon>Ranunculales</taxon>
        <taxon>Ranunculaceae</taxon>
        <taxon>Coptidoideae</taxon>
        <taxon>Coptis</taxon>
    </lineage>
</organism>
<reference evidence="1 2" key="1">
    <citation type="submission" date="2020-10" db="EMBL/GenBank/DDBJ databases">
        <title>The Coptis chinensis genome and diversification of protoberbering-type alkaloids.</title>
        <authorList>
            <person name="Wang B."/>
            <person name="Shu S."/>
            <person name="Song C."/>
            <person name="Liu Y."/>
        </authorList>
    </citation>
    <scope>NUCLEOTIDE SEQUENCE [LARGE SCALE GENOMIC DNA]</scope>
    <source>
        <strain evidence="1">HL-2020</strain>
        <tissue evidence="1">Leaf</tissue>
    </source>
</reference>
<dbReference type="PANTHER" id="PTHR47286">
    <property type="entry name" value="F3I6.9 PROTEIN"/>
    <property type="match status" value="1"/>
</dbReference>
<dbReference type="PANTHER" id="PTHR47286:SF2">
    <property type="entry name" value="F3I6.9 PROTEIN"/>
    <property type="match status" value="1"/>
</dbReference>
<evidence type="ECO:0000313" key="1">
    <source>
        <dbReference type="EMBL" id="KAF9595011.1"/>
    </source>
</evidence>
<dbReference type="AlphaFoldDB" id="A0A835H961"/>
<comment type="caution">
    <text evidence="1">The sequence shown here is derived from an EMBL/GenBank/DDBJ whole genome shotgun (WGS) entry which is preliminary data.</text>
</comment>
<sequence>MKEIGPSVIKKNTIPAVKKKAPSPNSLHMSFCLEPTKSDFVVPASTRRSFIVEKMGNEDIVKRAFRAFQNNFSLSKPSIEEKSSASPQGLGVCIIMLESQRLLRKLEIFGFRRSFMDAVRVVDGPIVGKEVAAVRKVALKNVTVRPKPEKVIEISPDTEEEKSEIRRQSIEAPSKKKRVHTLTSVLTARSKVACGITNKPKDAIIDIDAVDADNHLAAVDYVEDIYNYYKLAENSSRSSRLHVYSA</sequence>
<name>A0A835H961_9MAGN</name>
<dbReference type="EMBL" id="JADFTS010000008">
    <property type="protein sequence ID" value="KAF9595011.1"/>
    <property type="molecule type" value="Genomic_DNA"/>
</dbReference>
<dbReference type="Proteomes" id="UP000631114">
    <property type="component" value="Unassembled WGS sequence"/>
</dbReference>
<protein>
    <submittedName>
        <fullName evidence="1">Uncharacterized protein</fullName>
    </submittedName>
</protein>
<gene>
    <name evidence="1" type="ORF">IFM89_036029</name>
</gene>
<evidence type="ECO:0000313" key="2">
    <source>
        <dbReference type="Proteomes" id="UP000631114"/>
    </source>
</evidence>
<keyword evidence="2" id="KW-1185">Reference proteome</keyword>
<accession>A0A835H961</accession>